<sequence length="327" mass="36647">MMGRENFEPTLKSEKKNPRGEIKEAEKLLFEVETPYAKFFILYNIHIGSISAKLLPDVDGFVLERILTADPPGGSVADFSSEGLYKNIYQKAVENNIPVFFPDISSATLPKRAKLKKVLSNFIPAALGAAFGLKMIEVSKNELEKIKANRNASISRRDFIKSMAKIVGAGTLGLSVQLPTIGNVFDVLAASYYHIEPNETSKMILENSQKTPDLKDFPRLLFKGDIVSFGREYLMAQKCKTIATSVGKQDGEKPTFCFVIGAAHHMIVDALQMDENKRKEKLMTIFSREQLEKEKKIMRLDFLPSNRGSHIARVSMISDDSFIDDKK</sequence>
<gene>
    <name evidence="1" type="ORF">COU05_03050</name>
</gene>
<protein>
    <submittedName>
        <fullName evidence="1">Uncharacterized protein</fullName>
    </submittedName>
</protein>
<reference evidence="2" key="1">
    <citation type="submission" date="2017-09" db="EMBL/GenBank/DDBJ databases">
        <title>Depth-based differentiation of microbial function through sediment-hosted aquifers and enrichment of novel symbionts in the deep terrestrial subsurface.</title>
        <authorList>
            <person name="Probst A.J."/>
            <person name="Ladd B."/>
            <person name="Jarett J.K."/>
            <person name="Geller-Mcgrath D.E."/>
            <person name="Sieber C.M.K."/>
            <person name="Emerson J.B."/>
            <person name="Anantharaman K."/>
            <person name="Thomas B.C."/>
            <person name="Malmstrom R."/>
            <person name="Stieglmeier M."/>
            <person name="Klingl A."/>
            <person name="Woyke T."/>
            <person name="Ryan C.M."/>
            <person name="Banfield J.F."/>
        </authorList>
    </citation>
    <scope>NUCLEOTIDE SEQUENCE [LARGE SCALE GENOMIC DNA]</scope>
</reference>
<accession>A0A2H0UVM8</accession>
<evidence type="ECO:0000313" key="1">
    <source>
        <dbReference type="EMBL" id="PIR90157.1"/>
    </source>
</evidence>
<name>A0A2H0UVM8_9BACT</name>
<evidence type="ECO:0000313" key="2">
    <source>
        <dbReference type="Proteomes" id="UP000230132"/>
    </source>
</evidence>
<dbReference type="AlphaFoldDB" id="A0A2H0UVM8"/>
<organism evidence="1 2">
    <name type="scientific">bacterium (Candidatus Gribaldobacteria) CG10_big_fil_rev_8_21_14_0_10_37_21</name>
    <dbReference type="NCBI Taxonomy" id="2014275"/>
    <lineage>
        <taxon>Bacteria</taxon>
        <taxon>Candidatus Gribaldobacteria</taxon>
    </lineage>
</organism>
<dbReference type="EMBL" id="PFAX01000031">
    <property type="protein sequence ID" value="PIR90157.1"/>
    <property type="molecule type" value="Genomic_DNA"/>
</dbReference>
<dbReference type="Proteomes" id="UP000230132">
    <property type="component" value="Unassembled WGS sequence"/>
</dbReference>
<comment type="caution">
    <text evidence="1">The sequence shown here is derived from an EMBL/GenBank/DDBJ whole genome shotgun (WGS) entry which is preliminary data.</text>
</comment>
<proteinExistence type="predicted"/>